<feature type="region of interest" description="Disordered" evidence="2">
    <location>
        <begin position="748"/>
        <end position="769"/>
    </location>
</feature>
<dbReference type="PROSITE" id="PS50294">
    <property type="entry name" value="WD_REPEATS_REGION"/>
    <property type="match status" value="1"/>
</dbReference>
<dbReference type="InterPro" id="IPR015943">
    <property type="entry name" value="WD40/YVTN_repeat-like_dom_sf"/>
</dbReference>
<dbReference type="GO" id="GO:0019005">
    <property type="term" value="C:SCF ubiquitin ligase complex"/>
    <property type="evidence" value="ECO:0007669"/>
    <property type="project" value="InterPro"/>
</dbReference>
<evidence type="ECO:0000259" key="3">
    <source>
        <dbReference type="PROSITE" id="PS50181"/>
    </source>
</evidence>
<feature type="compositionally biased region" description="Polar residues" evidence="2">
    <location>
        <begin position="697"/>
        <end position="706"/>
    </location>
</feature>
<accession>A0AAV4FT70</accession>
<evidence type="ECO:0000256" key="1">
    <source>
        <dbReference type="PROSITE-ProRule" id="PRU00221"/>
    </source>
</evidence>
<dbReference type="Gene3D" id="2.130.10.10">
    <property type="entry name" value="YVTN repeat-like/Quinoprotein amine dehydrogenase"/>
    <property type="match status" value="2"/>
</dbReference>
<feature type="region of interest" description="Disordered" evidence="2">
    <location>
        <begin position="670"/>
        <end position="706"/>
    </location>
</feature>
<evidence type="ECO:0000313" key="5">
    <source>
        <dbReference type="Proteomes" id="UP000762676"/>
    </source>
</evidence>
<dbReference type="InterPro" id="IPR001680">
    <property type="entry name" value="WD40_rpt"/>
</dbReference>
<organism evidence="4 5">
    <name type="scientific">Elysia marginata</name>
    <dbReference type="NCBI Taxonomy" id="1093978"/>
    <lineage>
        <taxon>Eukaryota</taxon>
        <taxon>Metazoa</taxon>
        <taxon>Spiralia</taxon>
        <taxon>Lophotrochozoa</taxon>
        <taxon>Mollusca</taxon>
        <taxon>Gastropoda</taxon>
        <taxon>Heterobranchia</taxon>
        <taxon>Euthyneura</taxon>
        <taxon>Panpulmonata</taxon>
        <taxon>Sacoglossa</taxon>
        <taxon>Placobranchoidea</taxon>
        <taxon>Plakobranchidae</taxon>
        <taxon>Elysia</taxon>
    </lineage>
</organism>
<gene>
    <name evidence="4" type="ORF">ElyMa_005805600</name>
</gene>
<feature type="compositionally biased region" description="Polar residues" evidence="2">
    <location>
        <begin position="408"/>
        <end position="450"/>
    </location>
</feature>
<feature type="compositionally biased region" description="Basic residues" evidence="2">
    <location>
        <begin position="758"/>
        <end position="768"/>
    </location>
</feature>
<feature type="domain" description="F-box" evidence="3">
    <location>
        <begin position="19"/>
        <end position="65"/>
    </location>
</feature>
<dbReference type="Pfam" id="PF12937">
    <property type="entry name" value="F-box-like"/>
    <property type="match status" value="1"/>
</dbReference>
<evidence type="ECO:0000256" key="2">
    <source>
        <dbReference type="SAM" id="MobiDB-lite"/>
    </source>
</evidence>
<dbReference type="GO" id="GO:0080008">
    <property type="term" value="C:Cul4-RING E3 ubiquitin ligase complex"/>
    <property type="evidence" value="ECO:0007669"/>
    <property type="project" value="InterPro"/>
</dbReference>
<sequence length="942" mass="105346">METEEIMEENSFMEVRSIQLLVTDMPDSILLHIFQYLPFSSICRAAIVCRRWNQVSSDELLWRSVFLWHYKLPFTTVLPKKAESWRSEFKRLFYHTPALFQEELKGHKDEVLHVSFSHDGSMFATCSKDGYFKVWSSLTSPISLKFEMDMRSRFGWHITQFSQFNETDTNLLVSGVYRRPFTTSGEIAIFDLENDFEMQSRVTNKPHDIFGAWYDNEHLLSGTIYPMGGYNSISAIWISKASQEVESEVESVSMILYRFHNCNSSSVRLINVADVESAEQEDADGASLPCSCEIPCGNSSESSLLDKLLCKEISEDEFDLEDEDSDSDDGQCNRVINTKEDGDEMSHKLCNASTSERKSWTSGEKETLYDCLKSGEQVVNMKADCENTCFYSMHASSVDMCHSRTSNSSSYKASHPSVPQSADSSNNASSILYPSHNSTSSGDVCMQSSGVEDDEDVSGASMSDLFTFYEACSSYDSRAHQCDDYADQIFEAGDRLSQKVSILKPGQLGVMLKKKPGLKYAETGDLCGEVSQNAQGEEESLVVDVPGGICTDRERIQEACFDSTACLRGDSSNSIESSGLTHNSVDMEFEFDHISIEKDSGIDGIDGAASSCAGLEKNFDCLQEDCTLPAGSSIGGNTLEADSGHSSLSPICSARDRDYHLKAGRLEQESNSAILSPSRHKSSKDRASCDKVPWAQKVSTPTTSCGSQTVASKSHQCLAPGPSSGRVVKPYLNSNQTTRPCQYWTKGHKAHADTPSSHHSHHRQKCSKRPPEKLLIYTWGTETFTPHKIGIKRMKWTDFHKGKMTVRRGSLLPRVIENLQNGGDPIKQDEPDHSIEMHGHIVGLRVSPDQSLDVSEDFVVSGAEDKQGYLWDRHYSIPLYRFPHDNVVNCVAVNPTNPEMLVTVSDDYSIKVWASRHKLHHHKKQESERTSKFFHRSDSRCI</sequence>
<dbReference type="PANTHER" id="PTHR20995">
    <property type="entry name" value="F-BOX/WD REPEAT-CONTAINING PROTEIN 5"/>
    <property type="match status" value="1"/>
</dbReference>
<dbReference type="Gene3D" id="1.20.1280.50">
    <property type="match status" value="1"/>
</dbReference>
<dbReference type="EMBL" id="BMAT01011649">
    <property type="protein sequence ID" value="GFR76643.1"/>
    <property type="molecule type" value="Genomic_DNA"/>
</dbReference>
<evidence type="ECO:0000313" key="4">
    <source>
        <dbReference type="EMBL" id="GFR76643.1"/>
    </source>
</evidence>
<dbReference type="SUPFAM" id="SSF81383">
    <property type="entry name" value="F-box domain"/>
    <property type="match status" value="1"/>
</dbReference>
<dbReference type="Pfam" id="PF00400">
    <property type="entry name" value="WD40"/>
    <property type="match status" value="2"/>
</dbReference>
<comment type="caution">
    <text evidence="4">The sequence shown here is derived from an EMBL/GenBank/DDBJ whole genome shotgun (WGS) entry which is preliminary data.</text>
</comment>
<name>A0AAV4FT70_9GAST</name>
<feature type="repeat" description="WD" evidence="1">
    <location>
        <begin position="881"/>
        <end position="913"/>
    </location>
</feature>
<proteinExistence type="predicted"/>
<dbReference type="PANTHER" id="PTHR20995:SF17">
    <property type="entry name" value="F-BOX_WD REPEAT-CONTAINING PROTEIN 5"/>
    <property type="match status" value="1"/>
</dbReference>
<feature type="compositionally biased region" description="Basic and acidic residues" evidence="2">
    <location>
        <begin position="925"/>
        <end position="942"/>
    </location>
</feature>
<keyword evidence="1" id="KW-0853">WD repeat</keyword>
<dbReference type="InterPro" id="IPR001810">
    <property type="entry name" value="F-box_dom"/>
</dbReference>
<dbReference type="SMART" id="SM00256">
    <property type="entry name" value="FBOX"/>
    <property type="match status" value="1"/>
</dbReference>
<dbReference type="InterPro" id="IPR042508">
    <property type="entry name" value="FBXW5"/>
</dbReference>
<feature type="repeat" description="WD" evidence="1">
    <location>
        <begin position="104"/>
        <end position="136"/>
    </location>
</feature>
<feature type="region of interest" description="Disordered" evidence="2">
    <location>
        <begin position="408"/>
        <end position="456"/>
    </location>
</feature>
<feature type="region of interest" description="Disordered" evidence="2">
    <location>
        <begin position="921"/>
        <end position="942"/>
    </location>
</feature>
<dbReference type="SUPFAM" id="SSF69322">
    <property type="entry name" value="Tricorn protease domain 2"/>
    <property type="match status" value="1"/>
</dbReference>
<dbReference type="AlphaFoldDB" id="A0AAV4FT70"/>
<dbReference type="Proteomes" id="UP000762676">
    <property type="component" value="Unassembled WGS sequence"/>
</dbReference>
<dbReference type="GO" id="GO:0016567">
    <property type="term" value="P:protein ubiquitination"/>
    <property type="evidence" value="ECO:0007669"/>
    <property type="project" value="InterPro"/>
</dbReference>
<dbReference type="InterPro" id="IPR036047">
    <property type="entry name" value="F-box-like_dom_sf"/>
</dbReference>
<keyword evidence="5" id="KW-1185">Reference proteome</keyword>
<reference evidence="4 5" key="1">
    <citation type="journal article" date="2021" name="Elife">
        <title>Chloroplast acquisition without the gene transfer in kleptoplastic sea slugs, Plakobranchus ocellatus.</title>
        <authorList>
            <person name="Maeda T."/>
            <person name="Takahashi S."/>
            <person name="Yoshida T."/>
            <person name="Shimamura S."/>
            <person name="Takaki Y."/>
            <person name="Nagai Y."/>
            <person name="Toyoda A."/>
            <person name="Suzuki Y."/>
            <person name="Arimoto A."/>
            <person name="Ishii H."/>
            <person name="Satoh N."/>
            <person name="Nishiyama T."/>
            <person name="Hasebe M."/>
            <person name="Maruyama T."/>
            <person name="Minagawa J."/>
            <person name="Obokata J."/>
            <person name="Shigenobu S."/>
        </authorList>
    </citation>
    <scope>NUCLEOTIDE SEQUENCE [LARGE SCALE GENOMIC DNA]</scope>
</reference>
<dbReference type="PROSITE" id="PS50181">
    <property type="entry name" value="FBOX"/>
    <property type="match status" value="1"/>
</dbReference>
<protein>
    <submittedName>
        <fullName evidence="4">F-box/WD repeat-containing protein 5</fullName>
    </submittedName>
</protein>
<dbReference type="PROSITE" id="PS50082">
    <property type="entry name" value="WD_REPEATS_2"/>
    <property type="match status" value="2"/>
</dbReference>
<dbReference type="SMART" id="SM00320">
    <property type="entry name" value="WD40"/>
    <property type="match status" value="3"/>
</dbReference>